<evidence type="ECO:0000313" key="2">
    <source>
        <dbReference type="EMBL" id="KAK0746685.1"/>
    </source>
</evidence>
<dbReference type="Proteomes" id="UP001172155">
    <property type="component" value="Unassembled WGS sequence"/>
</dbReference>
<evidence type="ECO:0000256" key="1">
    <source>
        <dbReference type="SAM" id="MobiDB-lite"/>
    </source>
</evidence>
<organism evidence="2 3">
    <name type="scientific">Schizothecium vesticola</name>
    <dbReference type="NCBI Taxonomy" id="314040"/>
    <lineage>
        <taxon>Eukaryota</taxon>
        <taxon>Fungi</taxon>
        <taxon>Dikarya</taxon>
        <taxon>Ascomycota</taxon>
        <taxon>Pezizomycotina</taxon>
        <taxon>Sordariomycetes</taxon>
        <taxon>Sordariomycetidae</taxon>
        <taxon>Sordariales</taxon>
        <taxon>Schizotheciaceae</taxon>
        <taxon>Schizothecium</taxon>
    </lineage>
</organism>
<gene>
    <name evidence="2" type="ORF">B0T18DRAFT_157101</name>
</gene>
<keyword evidence="3" id="KW-1185">Reference proteome</keyword>
<dbReference type="AlphaFoldDB" id="A0AA40K5I5"/>
<evidence type="ECO:0000313" key="3">
    <source>
        <dbReference type="Proteomes" id="UP001172155"/>
    </source>
</evidence>
<sequence>MWWWWWSPNFLPSRVTPPLTRRCRSIPEPEMVPIPENPHRHPSGVDANVSKPFGIGEPKGGGPLRSLRRGTGQ</sequence>
<name>A0AA40K5I5_9PEZI</name>
<comment type="caution">
    <text evidence="2">The sequence shown here is derived from an EMBL/GenBank/DDBJ whole genome shotgun (WGS) entry which is preliminary data.</text>
</comment>
<protein>
    <submittedName>
        <fullName evidence="2">Uncharacterized protein</fullName>
    </submittedName>
</protein>
<accession>A0AA40K5I5</accession>
<proteinExistence type="predicted"/>
<feature type="region of interest" description="Disordered" evidence="1">
    <location>
        <begin position="28"/>
        <end position="73"/>
    </location>
</feature>
<reference evidence="2" key="1">
    <citation type="submission" date="2023-06" db="EMBL/GenBank/DDBJ databases">
        <title>Genome-scale phylogeny and comparative genomics of the fungal order Sordariales.</title>
        <authorList>
            <consortium name="Lawrence Berkeley National Laboratory"/>
            <person name="Hensen N."/>
            <person name="Bonometti L."/>
            <person name="Westerberg I."/>
            <person name="Brannstrom I.O."/>
            <person name="Guillou S."/>
            <person name="Cros-Aarteil S."/>
            <person name="Calhoun S."/>
            <person name="Haridas S."/>
            <person name="Kuo A."/>
            <person name="Mondo S."/>
            <person name="Pangilinan J."/>
            <person name="Riley R."/>
            <person name="LaButti K."/>
            <person name="Andreopoulos B."/>
            <person name="Lipzen A."/>
            <person name="Chen C."/>
            <person name="Yanf M."/>
            <person name="Daum C."/>
            <person name="Ng V."/>
            <person name="Clum A."/>
            <person name="Steindorff A."/>
            <person name="Ohm R."/>
            <person name="Martin F."/>
            <person name="Silar P."/>
            <person name="Natvig D."/>
            <person name="Lalanne C."/>
            <person name="Gautier V."/>
            <person name="Ament-velasquez S.L."/>
            <person name="Kruys A."/>
            <person name="Hutchinson M.I."/>
            <person name="Powell A.J."/>
            <person name="Barry K."/>
            <person name="Miller A.N."/>
            <person name="Grigoriev I.V."/>
            <person name="Debuchy R."/>
            <person name="Gladieux P."/>
            <person name="Thoren M.H."/>
            <person name="Johannesson H."/>
        </authorList>
    </citation>
    <scope>NUCLEOTIDE SEQUENCE</scope>
    <source>
        <strain evidence="2">SMH3187-1</strain>
    </source>
</reference>
<dbReference type="EMBL" id="JAUKUD010000004">
    <property type="protein sequence ID" value="KAK0746685.1"/>
    <property type="molecule type" value="Genomic_DNA"/>
</dbReference>